<dbReference type="PANTHER" id="PTHR45749:SF21">
    <property type="entry name" value="DUF4371 DOMAIN-CONTAINING PROTEIN"/>
    <property type="match status" value="1"/>
</dbReference>
<proteinExistence type="predicted"/>
<keyword evidence="2" id="KW-1185">Reference proteome</keyword>
<dbReference type="Proteomes" id="UP001159363">
    <property type="component" value="Chromosome 15"/>
</dbReference>
<name>A0ABQ9G5Z7_9NEOP</name>
<sequence>MKIVHGTVLHSEKNLLKLLNYIYENKLEAIFVNFYTRIKLFCTIPVTVSTAERCFSRIANSLKTWQISTTGQNRLNHLAILGIENELAKNGDFSDVIDHFSQKKDMKVYNLV</sequence>
<gene>
    <name evidence="1" type="ORF">PR048_032723</name>
</gene>
<reference evidence="1 2" key="1">
    <citation type="submission" date="2023-02" db="EMBL/GenBank/DDBJ databases">
        <title>LHISI_Scaffold_Assembly.</title>
        <authorList>
            <person name="Stuart O.P."/>
            <person name="Cleave R."/>
            <person name="Magrath M.J.L."/>
            <person name="Mikheyev A.S."/>
        </authorList>
    </citation>
    <scope>NUCLEOTIDE SEQUENCE [LARGE SCALE GENOMIC DNA]</scope>
    <source>
        <strain evidence="1">Daus_M_001</strain>
        <tissue evidence="1">Leg muscle</tissue>
    </source>
</reference>
<dbReference type="EMBL" id="JARBHB010000016">
    <property type="protein sequence ID" value="KAJ8866862.1"/>
    <property type="molecule type" value="Genomic_DNA"/>
</dbReference>
<evidence type="ECO:0000313" key="1">
    <source>
        <dbReference type="EMBL" id="KAJ8866862.1"/>
    </source>
</evidence>
<evidence type="ECO:0000313" key="2">
    <source>
        <dbReference type="Proteomes" id="UP001159363"/>
    </source>
</evidence>
<organism evidence="1 2">
    <name type="scientific">Dryococelus australis</name>
    <dbReference type="NCBI Taxonomy" id="614101"/>
    <lineage>
        <taxon>Eukaryota</taxon>
        <taxon>Metazoa</taxon>
        <taxon>Ecdysozoa</taxon>
        <taxon>Arthropoda</taxon>
        <taxon>Hexapoda</taxon>
        <taxon>Insecta</taxon>
        <taxon>Pterygota</taxon>
        <taxon>Neoptera</taxon>
        <taxon>Polyneoptera</taxon>
        <taxon>Phasmatodea</taxon>
        <taxon>Verophasmatodea</taxon>
        <taxon>Anareolatae</taxon>
        <taxon>Phasmatidae</taxon>
        <taxon>Eurycanthinae</taxon>
        <taxon>Dryococelus</taxon>
    </lineage>
</organism>
<evidence type="ECO:0008006" key="3">
    <source>
        <dbReference type="Google" id="ProtNLM"/>
    </source>
</evidence>
<accession>A0ABQ9G5Z7</accession>
<protein>
    <recommendedName>
        <fullName evidence="3">HAT C-terminal dimerisation domain-containing protein</fullName>
    </recommendedName>
</protein>
<comment type="caution">
    <text evidence="1">The sequence shown here is derived from an EMBL/GenBank/DDBJ whole genome shotgun (WGS) entry which is preliminary data.</text>
</comment>
<dbReference type="PANTHER" id="PTHR45749">
    <property type="match status" value="1"/>
</dbReference>